<evidence type="ECO:0000313" key="7">
    <source>
        <dbReference type="EMBL" id="USW55280.1"/>
    </source>
</evidence>
<keyword evidence="2 6" id="KW-0812">Transmembrane</keyword>
<reference evidence="7" key="1">
    <citation type="submission" date="2022-06" db="EMBL/GenBank/DDBJ databases">
        <title>Complete genome sequences of two strains of the flax pathogen Septoria linicola.</title>
        <authorList>
            <person name="Lapalu N."/>
            <person name="Simon A."/>
            <person name="Demenou B."/>
            <person name="Paumier D."/>
            <person name="Guillot M.-P."/>
            <person name="Gout L."/>
            <person name="Valade R."/>
        </authorList>
    </citation>
    <scope>NUCLEOTIDE SEQUENCE</scope>
    <source>
        <strain evidence="7">SE15195</strain>
    </source>
</reference>
<dbReference type="PANTHER" id="PTHR15549:SF26">
    <property type="entry name" value="AXIAL BUDDING PATTERN PROTEIN 2-RELATED"/>
    <property type="match status" value="1"/>
</dbReference>
<evidence type="ECO:0000256" key="6">
    <source>
        <dbReference type="SAM" id="Phobius"/>
    </source>
</evidence>
<keyword evidence="8" id="KW-1185">Reference proteome</keyword>
<feature type="transmembrane region" description="Helical" evidence="6">
    <location>
        <begin position="185"/>
        <end position="208"/>
    </location>
</feature>
<feature type="compositionally biased region" description="Basic and acidic residues" evidence="5">
    <location>
        <begin position="1"/>
        <end position="18"/>
    </location>
</feature>
<accession>A0A9Q9AUB5</accession>
<evidence type="ECO:0000313" key="8">
    <source>
        <dbReference type="Proteomes" id="UP001056384"/>
    </source>
</evidence>
<dbReference type="AlphaFoldDB" id="A0A9Q9AUB5"/>
<feature type="region of interest" description="Disordered" evidence="5">
    <location>
        <begin position="245"/>
        <end position="268"/>
    </location>
</feature>
<dbReference type="PANTHER" id="PTHR15549">
    <property type="entry name" value="PAIRED IMMUNOGLOBULIN-LIKE TYPE 2 RECEPTOR"/>
    <property type="match status" value="1"/>
</dbReference>
<feature type="region of interest" description="Disordered" evidence="5">
    <location>
        <begin position="288"/>
        <end position="358"/>
    </location>
</feature>
<name>A0A9Q9AUB5_9PEZI</name>
<feature type="region of interest" description="Disordered" evidence="5">
    <location>
        <begin position="67"/>
        <end position="169"/>
    </location>
</feature>
<dbReference type="InterPro" id="IPR051694">
    <property type="entry name" value="Immunoregulatory_rcpt-like"/>
</dbReference>
<organism evidence="7 8">
    <name type="scientific">Septoria linicola</name>
    <dbReference type="NCBI Taxonomy" id="215465"/>
    <lineage>
        <taxon>Eukaryota</taxon>
        <taxon>Fungi</taxon>
        <taxon>Dikarya</taxon>
        <taxon>Ascomycota</taxon>
        <taxon>Pezizomycotina</taxon>
        <taxon>Dothideomycetes</taxon>
        <taxon>Dothideomycetidae</taxon>
        <taxon>Mycosphaerellales</taxon>
        <taxon>Mycosphaerellaceae</taxon>
        <taxon>Septoria</taxon>
    </lineage>
</organism>
<comment type="subcellular location">
    <subcellularLocation>
        <location evidence="1">Membrane</location>
        <topology evidence="1">Single-pass membrane protein</topology>
    </subcellularLocation>
</comment>
<feature type="compositionally biased region" description="Polar residues" evidence="5">
    <location>
        <begin position="75"/>
        <end position="161"/>
    </location>
</feature>
<feature type="compositionally biased region" description="Basic and acidic residues" evidence="5">
    <location>
        <begin position="298"/>
        <end position="307"/>
    </location>
</feature>
<evidence type="ECO:0000256" key="2">
    <source>
        <dbReference type="ARBA" id="ARBA00022692"/>
    </source>
</evidence>
<dbReference type="Proteomes" id="UP001056384">
    <property type="component" value="Chromosome 7"/>
</dbReference>
<gene>
    <name evidence="7" type="ORF">Slin15195_G085990</name>
</gene>
<dbReference type="GO" id="GO:0016020">
    <property type="term" value="C:membrane"/>
    <property type="evidence" value="ECO:0007669"/>
    <property type="project" value="UniProtKB-SubCell"/>
</dbReference>
<dbReference type="OrthoDB" id="10661472at2759"/>
<sequence>MDIERYHREVLQHDDKDLPPPSRKIRVYRGSQACESYCVDRAAGADAVFIGSTCRCETHKNELRELPDDGEVLDTRQNSPWQNSPSSATAEDSESSITATQTPVSGNTSVEMTETFSENETAAETTLLDTPIATSTESSSVNPMMTSTTAPPSDASHSNATAEPGTADASIGAADSGGLSAGGKIGLGVGLGVGIALLLAAVAFFCLARRRRRKAAQMGAKFTPHAQSDLSMIEQSRPIQIKAEQAHDTQLAERQPLQGDYNEQSDARHSQAYYERPPPLVNVYQAPATDSPITPLDAVERGGDHTRAPLVLAIPGEERKSGVSRDPSPVRSHSPVSPVSPLSALSIANSRPPSPKAK</sequence>
<protein>
    <submittedName>
        <fullName evidence="7">Uncharacterized protein</fullName>
    </submittedName>
</protein>
<keyword evidence="3 6" id="KW-1133">Transmembrane helix</keyword>
<dbReference type="EMBL" id="CP099424">
    <property type="protein sequence ID" value="USW55280.1"/>
    <property type="molecule type" value="Genomic_DNA"/>
</dbReference>
<feature type="compositionally biased region" description="Low complexity" evidence="5">
    <location>
        <begin position="324"/>
        <end position="346"/>
    </location>
</feature>
<evidence type="ECO:0000256" key="4">
    <source>
        <dbReference type="ARBA" id="ARBA00023136"/>
    </source>
</evidence>
<keyword evidence="4 6" id="KW-0472">Membrane</keyword>
<feature type="region of interest" description="Disordered" evidence="5">
    <location>
        <begin position="1"/>
        <end position="22"/>
    </location>
</feature>
<evidence type="ECO:0000256" key="5">
    <source>
        <dbReference type="SAM" id="MobiDB-lite"/>
    </source>
</evidence>
<evidence type="ECO:0000256" key="1">
    <source>
        <dbReference type="ARBA" id="ARBA00004167"/>
    </source>
</evidence>
<proteinExistence type="predicted"/>
<evidence type="ECO:0000256" key="3">
    <source>
        <dbReference type="ARBA" id="ARBA00022989"/>
    </source>
</evidence>
<dbReference type="GO" id="GO:0071944">
    <property type="term" value="C:cell periphery"/>
    <property type="evidence" value="ECO:0007669"/>
    <property type="project" value="UniProtKB-ARBA"/>
</dbReference>